<dbReference type="GO" id="GO:0005938">
    <property type="term" value="C:cell cortex"/>
    <property type="evidence" value="ECO:0007669"/>
    <property type="project" value="TreeGrafter"/>
</dbReference>
<dbReference type="InterPro" id="IPR016024">
    <property type="entry name" value="ARM-type_fold"/>
</dbReference>
<feature type="domain" description="Cell morphogenesis central region" evidence="4">
    <location>
        <begin position="801"/>
        <end position="1245"/>
    </location>
</feature>
<feature type="region of interest" description="Disordered" evidence="1">
    <location>
        <begin position="154"/>
        <end position="184"/>
    </location>
</feature>
<comment type="caution">
    <text evidence="5">The sequence shown here is derived from an EMBL/GenBank/DDBJ whole genome shotgun (WGS) entry which is preliminary data.</text>
</comment>
<evidence type="ECO:0000259" key="2">
    <source>
        <dbReference type="Pfam" id="PF14222"/>
    </source>
</evidence>
<feature type="domain" description="Cell morphogenesis central region" evidence="4">
    <location>
        <begin position="1275"/>
        <end position="1532"/>
    </location>
</feature>
<feature type="domain" description="Cell morphogenesis protein N-terminal" evidence="2">
    <location>
        <begin position="209"/>
        <end position="754"/>
    </location>
</feature>
<dbReference type="GO" id="GO:0000902">
    <property type="term" value="P:cell morphogenesis"/>
    <property type="evidence" value="ECO:0007669"/>
    <property type="project" value="InterPro"/>
</dbReference>
<dbReference type="Pfam" id="PF14222">
    <property type="entry name" value="MOR2-PAG1_N"/>
    <property type="match status" value="1"/>
</dbReference>
<dbReference type="OrthoDB" id="6287725at2759"/>
<accession>A0A9P8TMA2</accession>
<dbReference type="PANTHER" id="PTHR12295:SF30">
    <property type="entry name" value="PROTEIN FURRY"/>
    <property type="match status" value="1"/>
</dbReference>
<dbReference type="InterPro" id="IPR025481">
    <property type="entry name" value="Cell_Morphogen_C"/>
</dbReference>
<dbReference type="EMBL" id="JAEUBG010003090">
    <property type="protein sequence ID" value="KAH3683511.1"/>
    <property type="molecule type" value="Genomic_DNA"/>
</dbReference>
<feature type="domain" description="Cell morphogenesis protein C-terminal" evidence="3">
    <location>
        <begin position="1785"/>
        <end position="2034"/>
    </location>
</feature>
<dbReference type="GO" id="GO:0030427">
    <property type="term" value="C:site of polarized growth"/>
    <property type="evidence" value="ECO:0007669"/>
    <property type="project" value="TreeGrafter"/>
</dbReference>
<evidence type="ECO:0000259" key="4">
    <source>
        <dbReference type="Pfam" id="PF14228"/>
    </source>
</evidence>
<gene>
    <name evidence="5" type="ORF">WICPIJ_005507</name>
</gene>
<keyword evidence="6" id="KW-1185">Reference proteome</keyword>
<organism evidence="5 6">
    <name type="scientific">Wickerhamomyces pijperi</name>
    <name type="common">Yeast</name>
    <name type="synonym">Pichia pijperi</name>
    <dbReference type="NCBI Taxonomy" id="599730"/>
    <lineage>
        <taxon>Eukaryota</taxon>
        <taxon>Fungi</taxon>
        <taxon>Dikarya</taxon>
        <taxon>Ascomycota</taxon>
        <taxon>Saccharomycotina</taxon>
        <taxon>Saccharomycetes</taxon>
        <taxon>Phaffomycetales</taxon>
        <taxon>Wickerhamomycetaceae</taxon>
        <taxon>Wickerhamomyces</taxon>
    </lineage>
</organism>
<reference evidence="5" key="1">
    <citation type="journal article" date="2021" name="Open Biol.">
        <title>Shared evolutionary footprints suggest mitochondrial oxidative damage underlies multiple complex I losses in fungi.</title>
        <authorList>
            <person name="Schikora-Tamarit M.A."/>
            <person name="Marcet-Houben M."/>
            <person name="Nosek J."/>
            <person name="Gabaldon T."/>
        </authorList>
    </citation>
    <scope>NUCLEOTIDE SEQUENCE</scope>
    <source>
        <strain evidence="5">CBS2887</strain>
    </source>
</reference>
<dbReference type="Proteomes" id="UP000774326">
    <property type="component" value="Unassembled WGS sequence"/>
</dbReference>
<dbReference type="PANTHER" id="PTHR12295">
    <property type="entry name" value="FURRY-RELATED"/>
    <property type="match status" value="1"/>
</dbReference>
<dbReference type="InterPro" id="IPR029473">
    <property type="entry name" value="MOR2-PAG1_mid"/>
</dbReference>
<evidence type="ECO:0000259" key="3">
    <source>
        <dbReference type="Pfam" id="PF14225"/>
    </source>
</evidence>
<dbReference type="Pfam" id="PF14225">
    <property type="entry name" value="MOR2-PAG1_C"/>
    <property type="match status" value="1"/>
</dbReference>
<evidence type="ECO:0000313" key="6">
    <source>
        <dbReference type="Proteomes" id="UP000774326"/>
    </source>
</evidence>
<evidence type="ECO:0000256" key="1">
    <source>
        <dbReference type="SAM" id="MobiDB-lite"/>
    </source>
</evidence>
<dbReference type="InterPro" id="IPR039867">
    <property type="entry name" value="Furry/Tao3/Mor2"/>
</dbReference>
<reference evidence="5" key="2">
    <citation type="submission" date="2021-01" db="EMBL/GenBank/DDBJ databases">
        <authorList>
            <person name="Schikora-Tamarit M.A."/>
        </authorList>
    </citation>
    <scope>NUCLEOTIDE SEQUENCE</scope>
    <source>
        <strain evidence="5">CBS2887</strain>
    </source>
</reference>
<name>A0A9P8TMA2_WICPI</name>
<proteinExistence type="predicted"/>
<protein>
    <submittedName>
        <fullName evidence="5">Uncharacterized protein</fullName>
    </submittedName>
</protein>
<dbReference type="SUPFAM" id="SSF48371">
    <property type="entry name" value="ARM repeat"/>
    <property type="match status" value="1"/>
</dbReference>
<dbReference type="InterPro" id="IPR025614">
    <property type="entry name" value="Cell_morpho_N"/>
</dbReference>
<feature type="domain" description="Cell morphogenesis central region" evidence="4">
    <location>
        <begin position="1586"/>
        <end position="1752"/>
    </location>
</feature>
<dbReference type="Pfam" id="PF14228">
    <property type="entry name" value="MOR2-PAG1_mid"/>
    <property type="match status" value="3"/>
</dbReference>
<evidence type="ECO:0000313" key="5">
    <source>
        <dbReference type="EMBL" id="KAH3683511.1"/>
    </source>
</evidence>
<sequence>MSEEPSLSQTTLGIQTVDLDVVIPQKPRLPSNGNNFVEFDDMRKKMATDLKTSTEYTLHILFTQFVRHSERKLNLCLQYRLSTEPPIVELLSEGIDPSFDKIIASLGHISKSNPKPVIDSVMFWRKSKSENSQQATEAVQTALTELKEYKETLNNKPDQKKQLSHSTSISRLSHKRSTSSKSSSLAPDSKLIELETNVQDLRDIAIKEERKSLISIYILCRVLIEVVKQVNFDNDSDDLGDKLEEIVFSQLRQTDPILISSSIIRSANWNLFAELLGYMSDKRFLSVSDRFIADLEKIPPNVPKNIEPSIHLLIHGMRYLKLRNYPLEDFEECADFLQSIAKFFKATNSHSIRVAYSQVLTYILLPLAESLSAEVNHPIWADSITSIFKACSSFNDASNKNWLTEFTLATSALCVAPNKLFLGNWMNLVDIAIKHIKGKNTTLEEKVTLSQCISRLLWVYIYRCTETLNNTTRKVESILKSLFMSGQKVKWLTSDPNLTSALIEIFKIIGFNNYNQVVENYLLPIFRQSFNGSNLDNIQHEKIILVVRSYVSILNGRKRPKFPETFDYDVLNFDVNADIRPTHHEEICRLTENLITLLDSQVGQPQAVLSSSSDQPAATPTSATSTNSFYGAAKSPFSGFGFRSDMSSQLQRSYNIELLAVIVEIAPWLVSISSMGNSRRLVEQLCRDSLHDDIRVANSSSLSLKLLVSKKHSQSVVTNFAKFAFDFNERSHGNSIYISKPLLRLYLEILEDWLESIQSTNSQSNEDDDDDDDFKFPRAKEETEEKIDELEIKNTTTVIEEVEGHGLFFLCSQDFEIRRLGLEILRITEKFDDALYAKTSKNVATQKHARSNSRFAADVGTRVIFILQSLDFSRLISSQKNHLSVAERSRLSKINQKHRKSIITRLAESDYGVDSALWFKVFPTLLSTIFERCPITMALCRSIVCSRLVQVHESILHISTDVASYQKINAIPAEVLVEQWKLYLIVACISLTSTTEQRISIPESSNNSKSKKHKQILTIQHSTITSAKSVFRLTLNLLRGNNPTVRDAIILGLSCMNINIFKTFVEAIDPVFEAWEKDISANRIYSDMNRKRIEITHILNLVSKFVDDEAIVFDDWILGKVVQYTSVLKIFLSLNEVQNSFEFQKLRRYFCGFLENVYVGLQKRPDASSWFPFESRVACFAYLEEWCGYGKSAVIAKDRYITMAKNIRSSQELTALNSAIEFERQIITVSSINTMAGLLRGPIQEIKNQTLLKFDLPALLSWIDLLLISGNDRIFALGKKALKNLFESNSDNEELFGESFKKLIHDHKLNVLGNYYTVVSTTLMKNTKTDLPLKKHKLLVLALLGVGSNNIEIRSSAIDLLIFAENRIFGTNYCTIFRERVKNKNKTIYKRALLDISSLLASSYPDENIFLISELTKHFHTVSFETRRDTLTILLPWLQTVELKFSEKTSADEFVDIDISSYMIITNLFEITMKFSESISNEIEALWIALGNGNNFNNVNIIISFLFHICLMKRSPLFVEIAGKVMVYLSINNTNVADILVSYIDHKNMVPPTTSIKSTPNDEVGLPYISDIWTSLNEPIKESVFSVGQLSLIFLSDLLATPKESFNVKIPLLLHVGFVLLDHYLPMVQEAAGKLIVDILNIIPSHPKLESTKDLVKNNQKLLWVYDDLNDKNGARSPKDMDLLVRNSLEIFSTSNVVNLQQDWGKIALFWATNCAVRHIACRSFQIFRSLLSFLDQSMLKDMLQRLSNTISDETSEIQGFSMQILMTLNAIVSELDAEKLIDFPQLFWSTVASLNTTNEHEYIELISILTKFLSKIDLDSEDTVSCLIGTFPTNWQGKFEGLQQVILIGLRSSASCDASLQLLDKINKLKDSDIIADENRLLFALLANIPRYLHALDSQDLPQDVLNSADILSEMAKRNNQPNLSHVINSFAKNRFRSKDDFLRQTVNFIASVYLNNHTGQIILFLLGLLSNKNDWVKIETMSVLNMLLPKIDLAQSQFQGCGADLISPLLRLLLTPYANKALEVLDKIDWISGSKLDKDILRMSLGNKSIKKDYDKTATLFGIPEESGWSIPMPAITSATTRNNVHAVFSTCLVPVVESVEGNDDQVEDQQIHFHSEDYPSLPVLDEISVVEDTEGSLSHMWAELDNLDSFFNKDREEMSQYSGNVGPNGHNRSISVETRFSSNDPNAPYESAPQIYDKKVSVILNRSLARTQSNNSFKTSLADSFGNSPVSDRHLSSITTSTGRDIAGRTRVTSPTNQTFTRNVSPTSPQVQLSRESSFRFEGVLAQATQKPKKRFNRKTLTSPEYLNNWSAVSQNTYNGFSGNSSSHTVNSQSNNVAVLTLDVTSRTSSPYAGFSDSYAMDRQANHSAGTAVTNISGSSGGKDEKFLKPKTSTFSLNREKRISYFGKAIHGNTTTTTTSPSPVHNNSVTGFNNGSASNMNLNVNANNNHGMINQNNGYTSYTNGISNGRISSHNSNHHSNN</sequence>